<accession>A0A2W7P1H6</accession>
<dbReference type="EMBL" id="QKZK01000010">
    <property type="protein sequence ID" value="PZX17302.1"/>
    <property type="molecule type" value="Genomic_DNA"/>
</dbReference>
<dbReference type="Pfam" id="PF11751">
    <property type="entry name" value="PorP_SprF"/>
    <property type="match status" value="1"/>
</dbReference>
<dbReference type="InterPro" id="IPR019861">
    <property type="entry name" value="PorP/SprF_Bacteroidetes"/>
</dbReference>
<dbReference type="Proteomes" id="UP000249239">
    <property type="component" value="Unassembled WGS sequence"/>
</dbReference>
<dbReference type="AlphaFoldDB" id="A0A2W7P1H6"/>
<protein>
    <submittedName>
        <fullName evidence="1">Type IX secretion system PorP/SprF family membrane protein</fullName>
    </submittedName>
</protein>
<evidence type="ECO:0000313" key="2">
    <source>
        <dbReference type="Proteomes" id="UP000249239"/>
    </source>
</evidence>
<gene>
    <name evidence="1" type="ORF">LX69_01617</name>
</gene>
<comment type="caution">
    <text evidence="1">The sequence shown here is derived from an EMBL/GenBank/DDBJ whole genome shotgun (WGS) entry which is preliminary data.</text>
</comment>
<organism evidence="1 2">
    <name type="scientific">Breznakibacter xylanolyticus</name>
    <dbReference type="NCBI Taxonomy" id="990"/>
    <lineage>
        <taxon>Bacteria</taxon>
        <taxon>Pseudomonadati</taxon>
        <taxon>Bacteroidota</taxon>
        <taxon>Bacteroidia</taxon>
        <taxon>Marinilabiliales</taxon>
        <taxon>Marinilabiliaceae</taxon>
        <taxon>Breznakibacter</taxon>
    </lineage>
</organism>
<reference evidence="1 2" key="1">
    <citation type="submission" date="2018-06" db="EMBL/GenBank/DDBJ databases">
        <title>Genomic Encyclopedia of Archaeal and Bacterial Type Strains, Phase II (KMG-II): from individual species to whole genera.</title>
        <authorList>
            <person name="Goeker M."/>
        </authorList>
    </citation>
    <scope>NUCLEOTIDE SEQUENCE [LARGE SCALE GENOMIC DNA]</scope>
    <source>
        <strain evidence="1 2">DSM 6779</strain>
    </source>
</reference>
<sequence>MKQHIHIALLIILSSITIKGWGQRYFVSNQYAYDLFLVNPAAAALNPDCYAVNAFYQQKWIGTDLAPTTEILTFHKAFRNRLGIGTYGFNDRNGNHREIALQQTLAYGITLLKTKRRITDLLFGFSLMGSQRSIDMSNPLPSGAIDPVLTGGNENGYGVNANAGALLTVNNWQAGFAATNIFPFTNTLYTKENEPDIRMDLNLHIGTSFKIPDRNLFFEPIFYYRWNAYMDSRTEMNLKYYVPTIDPAFAWWGMIAYRRTMDKDWGNNLGTAATFGIIKNGFTIGLEYEFGLTLSQKEYGSSFQLIAGYRFCRDRKYDAIPCAKGLGDEDVWKAGKAKKRRR</sequence>
<evidence type="ECO:0000313" key="1">
    <source>
        <dbReference type="EMBL" id="PZX17302.1"/>
    </source>
</evidence>
<keyword evidence="2" id="KW-1185">Reference proteome</keyword>
<dbReference type="NCBIfam" id="TIGR03519">
    <property type="entry name" value="T9SS_PorP_fam"/>
    <property type="match status" value="1"/>
</dbReference>
<name>A0A2W7P1H6_9BACT</name>
<proteinExistence type="predicted"/>